<sequence length="672" mass="73997">MAEIKRNNVKDFNAKGDGKTDDTLAIQNAIDDLYRSPIDGDSSLFKEGGIVYFPAGKYIVSKPIYITKAGISLEGQTATASVIVPMGTLQNRKLYFDGKLEGNAVIDFVYYSGAGQTGTRSFIRNIGMKNLSFDLINIDKTTVLRLLRPYDLCIFESLIFKNIRSTAIEAISEYPDNTEPAVKGLGQGVILRDIHIDNSSTILDSLKDGKYVTFNKLLDKGRPQDATSPVIHFENINESSLTNVKIIACGSDADEEGNVIRENGAPKIAHAMRNGVLTEGCQGITIKESAFTLLSKPAIQIQRGTFGKQQTGLFHFIQGNTFEELTGGGIKIDGGAEPFETPGRKGVSEVTISENRFLGNTTSQYFYIVDNCDLVTIRDRCSLFIGAGAINTTVYAIDTNKSATETKIQDNGKKSIIMGRKYNFTDGTDAYIFSTRLIPERLSIPVLKKAELQSEKSQKIEGDIVLAQIDGLSSQLVILKRWQDGSLRWVNMKDELIFTVELISIDDFYATATTIKGSYKGIENIAQLRLTARYNNRQEVTSILGGTLNMDGTFEFYILGKGIDLLDCSQLLLDAVDREGNSLNSIEVPILFNENITVNPYSFKDQYITGTYSSLIKSIKLISTKVTNGGTLTNGTFKFYAIGNMDKTVSCFIVGYDANGHERVRSIVPIID</sequence>
<dbReference type="AlphaFoldDB" id="A0A7X0TLR3"/>
<comment type="caution">
    <text evidence="3">The sequence shown here is derived from an EMBL/GenBank/DDBJ whole genome shotgun (WGS) entry which is preliminary data.</text>
</comment>
<evidence type="ECO:0000259" key="1">
    <source>
        <dbReference type="Pfam" id="PF12708"/>
    </source>
</evidence>
<evidence type="ECO:0000313" key="3">
    <source>
        <dbReference type="EMBL" id="MBC1331525.1"/>
    </source>
</evidence>
<organism evidence="3 4">
    <name type="scientific">Listeria booriae</name>
    <dbReference type="NCBI Taxonomy" id="1552123"/>
    <lineage>
        <taxon>Bacteria</taxon>
        <taxon>Bacillati</taxon>
        <taxon>Bacillota</taxon>
        <taxon>Bacilli</taxon>
        <taxon>Bacillales</taxon>
        <taxon>Listeriaceae</taxon>
        <taxon>Listeria</taxon>
    </lineage>
</organism>
<feature type="domain" description="Rhamnogalacturonase A/B/Epimerase-like pectate lyase" evidence="1">
    <location>
        <begin position="8"/>
        <end position="145"/>
    </location>
</feature>
<proteinExistence type="predicted"/>
<dbReference type="InterPro" id="IPR024535">
    <property type="entry name" value="RHGA/B-epi-like_pectate_lyase"/>
</dbReference>
<gene>
    <name evidence="3" type="ORF">HB759_06110</name>
</gene>
<dbReference type="Pfam" id="PF12708">
    <property type="entry name" value="Pect-lyase_RHGA_epim"/>
    <property type="match status" value="1"/>
</dbReference>
<evidence type="ECO:0000259" key="2">
    <source>
        <dbReference type="Pfam" id="PF20622"/>
    </source>
</evidence>
<dbReference type="EMBL" id="JAAROL010000001">
    <property type="protein sequence ID" value="MBC1331525.1"/>
    <property type="molecule type" value="Genomic_DNA"/>
</dbReference>
<dbReference type="InterPro" id="IPR046746">
    <property type="entry name" value="Big_15"/>
</dbReference>
<feature type="domain" description="Bacterial Ig" evidence="2">
    <location>
        <begin position="595"/>
        <end position="666"/>
    </location>
</feature>
<dbReference type="RefSeq" id="WP_185373271.1">
    <property type="nucleotide sequence ID" value="NZ_JAARMW010000001.1"/>
</dbReference>
<evidence type="ECO:0008006" key="5">
    <source>
        <dbReference type="Google" id="ProtNLM"/>
    </source>
</evidence>
<protein>
    <recommendedName>
        <fullName evidence="5">Pectate lyase superfamily protein domain-containing protein</fullName>
    </recommendedName>
</protein>
<dbReference type="InterPro" id="IPR011050">
    <property type="entry name" value="Pectin_lyase_fold/virulence"/>
</dbReference>
<evidence type="ECO:0000313" key="4">
    <source>
        <dbReference type="Proteomes" id="UP000532866"/>
    </source>
</evidence>
<accession>A0A7X0TLR3</accession>
<dbReference type="Pfam" id="PF20622">
    <property type="entry name" value="Big_15"/>
    <property type="match status" value="1"/>
</dbReference>
<reference evidence="3 4" key="1">
    <citation type="submission" date="2020-03" db="EMBL/GenBank/DDBJ databases">
        <title>Soil Listeria distribution.</title>
        <authorList>
            <person name="Liao J."/>
            <person name="Wiedmann M."/>
        </authorList>
    </citation>
    <scope>NUCLEOTIDE SEQUENCE [LARGE SCALE GENOMIC DNA]</scope>
    <source>
        <strain evidence="3 4">FSL L7-1833</strain>
    </source>
</reference>
<dbReference type="Proteomes" id="UP000532866">
    <property type="component" value="Unassembled WGS sequence"/>
</dbReference>
<dbReference type="Gene3D" id="2.160.20.10">
    <property type="entry name" value="Single-stranded right-handed beta-helix, Pectin lyase-like"/>
    <property type="match status" value="1"/>
</dbReference>
<dbReference type="SUPFAM" id="SSF51126">
    <property type="entry name" value="Pectin lyase-like"/>
    <property type="match status" value="1"/>
</dbReference>
<name>A0A7X0TLR3_9LIST</name>
<dbReference type="InterPro" id="IPR012334">
    <property type="entry name" value="Pectin_lyas_fold"/>
</dbReference>